<dbReference type="Pfam" id="PF24758">
    <property type="entry name" value="LRR_At5g56370"/>
    <property type="match status" value="1"/>
</dbReference>
<dbReference type="EMBL" id="ASHM01045991">
    <property type="protein sequence ID" value="PNX84277.1"/>
    <property type="molecule type" value="Genomic_DNA"/>
</dbReference>
<dbReference type="PANTHER" id="PTHR31900:SF34">
    <property type="entry name" value="EMB|CAB62440.1-RELATED"/>
    <property type="match status" value="1"/>
</dbReference>
<evidence type="ECO:0000259" key="1">
    <source>
        <dbReference type="Pfam" id="PF24758"/>
    </source>
</evidence>
<dbReference type="AlphaFoldDB" id="A0A2K3M0G3"/>
<feature type="non-terminal residue" evidence="2">
    <location>
        <position position="1"/>
    </location>
</feature>
<organism evidence="2 3">
    <name type="scientific">Trifolium pratense</name>
    <name type="common">Red clover</name>
    <dbReference type="NCBI Taxonomy" id="57577"/>
    <lineage>
        <taxon>Eukaryota</taxon>
        <taxon>Viridiplantae</taxon>
        <taxon>Streptophyta</taxon>
        <taxon>Embryophyta</taxon>
        <taxon>Tracheophyta</taxon>
        <taxon>Spermatophyta</taxon>
        <taxon>Magnoliopsida</taxon>
        <taxon>eudicotyledons</taxon>
        <taxon>Gunneridae</taxon>
        <taxon>Pentapetalae</taxon>
        <taxon>rosids</taxon>
        <taxon>fabids</taxon>
        <taxon>Fabales</taxon>
        <taxon>Fabaceae</taxon>
        <taxon>Papilionoideae</taxon>
        <taxon>50 kb inversion clade</taxon>
        <taxon>NPAAA clade</taxon>
        <taxon>Hologalegina</taxon>
        <taxon>IRL clade</taxon>
        <taxon>Trifolieae</taxon>
        <taxon>Trifolium</taxon>
    </lineage>
</organism>
<dbReference type="InterPro" id="IPR055411">
    <property type="entry name" value="LRR_FXL15/At3g58940/PEG3-like"/>
</dbReference>
<dbReference type="Proteomes" id="UP000236291">
    <property type="component" value="Unassembled WGS sequence"/>
</dbReference>
<accession>A0A2K3M0G3</accession>
<evidence type="ECO:0000313" key="3">
    <source>
        <dbReference type="Proteomes" id="UP000236291"/>
    </source>
</evidence>
<comment type="caution">
    <text evidence="2">The sequence shown here is derived from an EMBL/GenBank/DDBJ whole genome shotgun (WGS) entry which is preliminary data.</text>
</comment>
<reference evidence="2 3" key="2">
    <citation type="journal article" date="2017" name="Front. Plant Sci.">
        <title>Gene Classification and Mining of Molecular Markers Useful in Red Clover (Trifolium pratense) Breeding.</title>
        <authorList>
            <person name="Istvanek J."/>
            <person name="Dluhosova J."/>
            <person name="Dluhos P."/>
            <person name="Patkova L."/>
            <person name="Nedelnik J."/>
            <person name="Repkova J."/>
        </authorList>
    </citation>
    <scope>NUCLEOTIDE SEQUENCE [LARGE SCALE GENOMIC DNA]</scope>
    <source>
        <strain evidence="3">cv. Tatra</strain>
        <tissue evidence="2">Young leaves</tissue>
    </source>
</reference>
<dbReference type="PANTHER" id="PTHR31900">
    <property type="entry name" value="F-BOX/RNI SUPERFAMILY PROTEIN-RELATED"/>
    <property type="match status" value="1"/>
</dbReference>
<sequence>VLLSRDAELPIHTFHFDVEYDSTLQCPIKSITKWVNFVLQRGVENLHLGLFVGTNSLPKLPVRILACTTLVNLQLSGLTMDKGYSSVLLPSLKTLQLGFICFPKLRDLMLFLSGCPILQ</sequence>
<name>A0A2K3M0G3_TRIPR</name>
<protein>
    <submittedName>
        <fullName evidence="2">F-box/RNI/FBD-like domain protein</fullName>
    </submittedName>
</protein>
<evidence type="ECO:0000313" key="2">
    <source>
        <dbReference type="EMBL" id="PNX84277.1"/>
    </source>
</evidence>
<proteinExistence type="predicted"/>
<reference evidence="2 3" key="1">
    <citation type="journal article" date="2014" name="Am. J. Bot.">
        <title>Genome assembly and annotation for red clover (Trifolium pratense; Fabaceae).</title>
        <authorList>
            <person name="Istvanek J."/>
            <person name="Jaros M."/>
            <person name="Krenek A."/>
            <person name="Repkova J."/>
        </authorList>
    </citation>
    <scope>NUCLEOTIDE SEQUENCE [LARGE SCALE GENOMIC DNA]</scope>
    <source>
        <strain evidence="3">cv. Tatra</strain>
        <tissue evidence="2">Young leaves</tissue>
    </source>
</reference>
<gene>
    <name evidence="2" type="ORF">L195_g040335</name>
</gene>
<feature type="domain" description="F-box/LRR-repeat protein 15/At3g58940/PEG3-like LRR" evidence="1">
    <location>
        <begin position="32"/>
        <end position="119"/>
    </location>
</feature>
<dbReference type="InterPro" id="IPR050232">
    <property type="entry name" value="FBL13/AtMIF1-like"/>
</dbReference>